<dbReference type="InterPro" id="IPR011600">
    <property type="entry name" value="Pept_C14_caspase"/>
</dbReference>
<dbReference type="Proteomes" id="UP001233360">
    <property type="component" value="Unassembled WGS sequence"/>
</dbReference>
<evidence type="ECO:0000313" key="3">
    <source>
        <dbReference type="Proteomes" id="UP001233360"/>
    </source>
</evidence>
<keyword evidence="3" id="KW-1185">Reference proteome</keyword>
<dbReference type="RefSeq" id="WP_307004724.1">
    <property type="nucleotide sequence ID" value="NZ_JAUTBK010000002.1"/>
</dbReference>
<reference evidence="2 3" key="1">
    <citation type="submission" date="2023-07" db="EMBL/GenBank/DDBJ databases">
        <title>Functional and genomic diversity of the sorghum phyllosphere microbiome.</title>
        <authorList>
            <person name="Shade A."/>
        </authorList>
    </citation>
    <scope>NUCLEOTIDE SEQUENCE [LARGE SCALE GENOMIC DNA]</scope>
    <source>
        <strain evidence="2 3">SORGH_AS_0887</strain>
    </source>
</reference>
<protein>
    <recommendedName>
        <fullName evidence="1">Peptidase C14 caspase domain-containing protein</fullName>
    </recommendedName>
</protein>
<evidence type="ECO:0000259" key="1">
    <source>
        <dbReference type="Pfam" id="PF00656"/>
    </source>
</evidence>
<sequence>MRNLFKRILLFISVFCINGLLYANPSLEKKPKLYAIVIGIGEYTKANFSSKIAKNDANTIYQKLKAQVGYTYTEGNIKLLNQPEQTSHTSIQQAFEDVKSKIKHTDTFVIFIAGEADRVDEEYYLLTSKTQDFSAKQLQSTGLSATQLKKLIANIPTAYKLILIDTPMSDSVMKMTDLFSTHNIKTCKSGMILTAGRYTIDEGFRGHSLFTYTLLDALSGIADTNKNSFIESNELAQYVEAAIPMIAKHDFNRRQTPYIDKCGDNLQFKKIQ</sequence>
<comment type="caution">
    <text evidence="2">The sequence shown here is derived from an EMBL/GenBank/DDBJ whole genome shotgun (WGS) entry which is preliminary data.</text>
</comment>
<dbReference type="Pfam" id="PF00656">
    <property type="entry name" value="Peptidase_C14"/>
    <property type="match status" value="1"/>
</dbReference>
<proteinExistence type="predicted"/>
<gene>
    <name evidence="2" type="ORF">QE380_003079</name>
</gene>
<feature type="domain" description="Peptidase C14 caspase" evidence="1">
    <location>
        <begin position="34"/>
        <end position="241"/>
    </location>
</feature>
<dbReference type="EMBL" id="JAUTBK010000002">
    <property type="protein sequence ID" value="MDQ1210156.1"/>
    <property type="molecule type" value="Genomic_DNA"/>
</dbReference>
<name>A0ABU0V044_ACIBI</name>
<accession>A0ABU0V044</accession>
<organism evidence="2 3">
    <name type="scientific">Acinetobacter baylyi</name>
    <dbReference type="NCBI Taxonomy" id="202950"/>
    <lineage>
        <taxon>Bacteria</taxon>
        <taxon>Pseudomonadati</taxon>
        <taxon>Pseudomonadota</taxon>
        <taxon>Gammaproteobacteria</taxon>
        <taxon>Moraxellales</taxon>
        <taxon>Moraxellaceae</taxon>
        <taxon>Acinetobacter</taxon>
    </lineage>
</organism>
<dbReference type="Gene3D" id="3.40.50.1460">
    <property type="match status" value="1"/>
</dbReference>
<evidence type="ECO:0000313" key="2">
    <source>
        <dbReference type="EMBL" id="MDQ1210156.1"/>
    </source>
</evidence>